<dbReference type="OrthoDB" id="2804332at2759"/>
<gene>
    <name evidence="2" type="ORF">WOLCODRAFT_150565</name>
</gene>
<proteinExistence type="predicted"/>
<protein>
    <submittedName>
        <fullName evidence="2">Uncharacterized protein</fullName>
    </submittedName>
</protein>
<keyword evidence="3" id="KW-1185">Reference proteome</keyword>
<accession>A0A2H3JKY6</accession>
<name>A0A2H3JKY6_WOLCO</name>
<feature type="compositionally biased region" description="Basic and acidic residues" evidence="1">
    <location>
        <begin position="358"/>
        <end position="367"/>
    </location>
</feature>
<dbReference type="AlphaFoldDB" id="A0A2H3JKY6"/>
<dbReference type="STRING" id="742152.A0A2H3JKY6"/>
<evidence type="ECO:0000313" key="3">
    <source>
        <dbReference type="Proteomes" id="UP000218811"/>
    </source>
</evidence>
<dbReference type="Proteomes" id="UP000218811">
    <property type="component" value="Unassembled WGS sequence"/>
</dbReference>
<evidence type="ECO:0000256" key="1">
    <source>
        <dbReference type="SAM" id="MobiDB-lite"/>
    </source>
</evidence>
<dbReference type="EMBL" id="KB468053">
    <property type="protein sequence ID" value="PCH40513.1"/>
    <property type="molecule type" value="Genomic_DNA"/>
</dbReference>
<feature type="compositionally biased region" description="Pro residues" evidence="1">
    <location>
        <begin position="9"/>
        <end position="21"/>
    </location>
</feature>
<feature type="region of interest" description="Disordered" evidence="1">
    <location>
        <begin position="353"/>
        <end position="373"/>
    </location>
</feature>
<dbReference type="OMA" id="WLEANIH"/>
<organism evidence="2 3">
    <name type="scientific">Wolfiporia cocos (strain MD-104)</name>
    <name type="common">Brown rot fungus</name>
    <dbReference type="NCBI Taxonomy" id="742152"/>
    <lineage>
        <taxon>Eukaryota</taxon>
        <taxon>Fungi</taxon>
        <taxon>Dikarya</taxon>
        <taxon>Basidiomycota</taxon>
        <taxon>Agaricomycotina</taxon>
        <taxon>Agaricomycetes</taxon>
        <taxon>Polyporales</taxon>
        <taxon>Phaeolaceae</taxon>
        <taxon>Wolfiporia</taxon>
    </lineage>
</organism>
<evidence type="ECO:0000313" key="2">
    <source>
        <dbReference type="EMBL" id="PCH40513.1"/>
    </source>
</evidence>
<sequence>MEANSCERPPQPTATPPPLPPARIFTNHREILEAVQPDLSRPVRYTDCRVLTRYPGAIQDGNDYYVSSPNMNFVPQLPIHDPTREFGYFADGMLGPFELTKWPQTYDQIEPHLLATPCNPGILAKLETPLVDEAHELWQYEDPQAAWFPFTHTDVQVSASVPSADVGTLRTSVVQRLQRTVMEACAVVEVVISKHYPTQEKDPYKTKVWKVKRSTYAHRLCATLKRALHKLSEALSQNERPQWMTAESPGWAAALMAEPQLHIMHPTKPLLYVLPPVHLFYSSSPVMGSKVHNWLRIRQWCLIRAINPPLHGKTLMTTPQWRIALDGKYWRVPLDRLGDVHPKSTSAEIQALPLPPLAEHRDQNTKKADRHSRQRLADRIDINVTFGVHGGFTPYDPTLDHSTWGGRVISRDEADRDEQLWAEITWELSVINFRWELITADRRLVPGKYVDDATASNRQMEVTLIWQGFGSLRPMWESGREPDVLGHADWQQFVSAL</sequence>
<feature type="region of interest" description="Disordered" evidence="1">
    <location>
        <begin position="1"/>
        <end position="21"/>
    </location>
</feature>
<reference evidence="2 3" key="1">
    <citation type="journal article" date="2012" name="Science">
        <title>The Paleozoic origin of enzymatic lignin decomposition reconstructed from 31 fungal genomes.</title>
        <authorList>
            <person name="Floudas D."/>
            <person name="Binder M."/>
            <person name="Riley R."/>
            <person name="Barry K."/>
            <person name="Blanchette R.A."/>
            <person name="Henrissat B."/>
            <person name="Martinez A.T."/>
            <person name="Otillar R."/>
            <person name="Spatafora J.W."/>
            <person name="Yadav J.S."/>
            <person name="Aerts A."/>
            <person name="Benoit I."/>
            <person name="Boyd A."/>
            <person name="Carlson A."/>
            <person name="Copeland A."/>
            <person name="Coutinho P.M."/>
            <person name="de Vries R.P."/>
            <person name="Ferreira P."/>
            <person name="Findley K."/>
            <person name="Foster B."/>
            <person name="Gaskell J."/>
            <person name="Glotzer D."/>
            <person name="Gorecki P."/>
            <person name="Heitman J."/>
            <person name="Hesse C."/>
            <person name="Hori C."/>
            <person name="Igarashi K."/>
            <person name="Jurgens J.A."/>
            <person name="Kallen N."/>
            <person name="Kersten P."/>
            <person name="Kohler A."/>
            <person name="Kuees U."/>
            <person name="Kumar T.K.A."/>
            <person name="Kuo A."/>
            <person name="LaButti K."/>
            <person name="Larrondo L.F."/>
            <person name="Lindquist E."/>
            <person name="Ling A."/>
            <person name="Lombard V."/>
            <person name="Lucas S."/>
            <person name="Lundell T."/>
            <person name="Martin R."/>
            <person name="McLaughlin D.J."/>
            <person name="Morgenstern I."/>
            <person name="Morin E."/>
            <person name="Murat C."/>
            <person name="Nagy L.G."/>
            <person name="Nolan M."/>
            <person name="Ohm R.A."/>
            <person name="Patyshakuliyeva A."/>
            <person name="Rokas A."/>
            <person name="Ruiz-Duenas F.J."/>
            <person name="Sabat G."/>
            <person name="Salamov A."/>
            <person name="Samejima M."/>
            <person name="Schmutz J."/>
            <person name="Slot J.C."/>
            <person name="St John F."/>
            <person name="Stenlid J."/>
            <person name="Sun H."/>
            <person name="Sun S."/>
            <person name="Syed K."/>
            <person name="Tsang A."/>
            <person name="Wiebenga A."/>
            <person name="Young D."/>
            <person name="Pisabarro A."/>
            <person name="Eastwood D.C."/>
            <person name="Martin F."/>
            <person name="Cullen D."/>
            <person name="Grigoriev I.V."/>
            <person name="Hibbett D.S."/>
        </authorList>
    </citation>
    <scope>NUCLEOTIDE SEQUENCE [LARGE SCALE GENOMIC DNA]</scope>
    <source>
        <strain evidence="2 3">MD-104</strain>
    </source>
</reference>